<dbReference type="Pfam" id="PF03372">
    <property type="entry name" value="Exo_endo_phos"/>
    <property type="match status" value="1"/>
</dbReference>
<gene>
    <name evidence="4" type="ORF">RND81_10G042600</name>
</gene>
<dbReference type="GO" id="GO:0003824">
    <property type="term" value="F:catalytic activity"/>
    <property type="evidence" value="ECO:0007669"/>
    <property type="project" value="InterPro"/>
</dbReference>
<evidence type="ECO:0008006" key="6">
    <source>
        <dbReference type="Google" id="ProtNLM"/>
    </source>
</evidence>
<name>A0AAW1HYA9_SAPOF</name>
<proteinExistence type="predicted"/>
<evidence type="ECO:0000259" key="2">
    <source>
        <dbReference type="Pfam" id="PF03372"/>
    </source>
</evidence>
<feature type="compositionally biased region" description="Polar residues" evidence="1">
    <location>
        <begin position="10"/>
        <end position="24"/>
    </location>
</feature>
<dbReference type="InterPro" id="IPR040256">
    <property type="entry name" value="At4g02000-like"/>
</dbReference>
<dbReference type="Pfam" id="PF14111">
    <property type="entry name" value="DUF4283"/>
    <property type="match status" value="1"/>
</dbReference>
<feature type="compositionally biased region" description="Polar residues" evidence="1">
    <location>
        <begin position="407"/>
        <end position="416"/>
    </location>
</feature>
<accession>A0AAW1HYA9</accession>
<dbReference type="Gene3D" id="3.60.10.10">
    <property type="entry name" value="Endonuclease/exonuclease/phosphatase"/>
    <property type="match status" value="1"/>
</dbReference>
<evidence type="ECO:0000313" key="5">
    <source>
        <dbReference type="Proteomes" id="UP001443914"/>
    </source>
</evidence>
<feature type="region of interest" description="Disordered" evidence="1">
    <location>
        <begin position="1"/>
        <end position="26"/>
    </location>
</feature>
<dbReference type="Proteomes" id="UP001443914">
    <property type="component" value="Unassembled WGS sequence"/>
</dbReference>
<dbReference type="InterPro" id="IPR036691">
    <property type="entry name" value="Endo/exonu/phosph_ase_sf"/>
</dbReference>
<dbReference type="PANTHER" id="PTHR31286">
    <property type="entry name" value="GLYCINE-RICH CELL WALL STRUCTURAL PROTEIN 1.8-LIKE"/>
    <property type="match status" value="1"/>
</dbReference>
<evidence type="ECO:0000256" key="1">
    <source>
        <dbReference type="SAM" id="MobiDB-lite"/>
    </source>
</evidence>
<organism evidence="4 5">
    <name type="scientific">Saponaria officinalis</name>
    <name type="common">Common soapwort</name>
    <name type="synonym">Lychnis saponaria</name>
    <dbReference type="NCBI Taxonomy" id="3572"/>
    <lineage>
        <taxon>Eukaryota</taxon>
        <taxon>Viridiplantae</taxon>
        <taxon>Streptophyta</taxon>
        <taxon>Embryophyta</taxon>
        <taxon>Tracheophyta</taxon>
        <taxon>Spermatophyta</taxon>
        <taxon>Magnoliopsida</taxon>
        <taxon>eudicotyledons</taxon>
        <taxon>Gunneridae</taxon>
        <taxon>Pentapetalae</taxon>
        <taxon>Caryophyllales</taxon>
        <taxon>Caryophyllaceae</taxon>
        <taxon>Caryophylleae</taxon>
        <taxon>Saponaria</taxon>
    </lineage>
</organism>
<dbReference type="SUPFAM" id="SSF56219">
    <property type="entry name" value="DNase I-like"/>
    <property type="match status" value="1"/>
</dbReference>
<sequence>MARGRGRPSKSATDSRNSTDSGPSGMNFIGNCPNSFVGQYSLRKSLTVNDIILNALPVVTSPVVTPVVPVPVAPTPVVPTPVVASEEESVHVATGDDQSVVISAEIPQPTGLPPPDTGVISPDKSWVAVSSAKVQKGMDLFYDKESANSEEIEVQLDEIQDEITKWSHTLMGNVLGAKPSLKNVTDFVQKHWNYGPLPIVQYFKKGWFSFRFANTADMNEVLKRGPWTLGYNSLVLKQWSPTFSTMMDSVSVVPIWVLFPDLDPFLWTDTVLSKMASKVGTPLFADITTTCQAKLSFARVMVDADVSQDLPDHVILNVPFLGQTVQRVVYEWVPYFCKTCKKLGHLESTCKLNKKSGQQPGKRVAVYRPVPTAPEIPQPAPDIASGSHSLGGTSDPKEGASDALNVGVNSSGSPTQDKADDAPPLEAVKHSECSEPGPQSGQADDFRTVSGKKAAKVGASFGPPVFSPNSFRVLAWNIRGFNKPVKQLEVLRFLKDHKLDILGLLETRVKKSKAERILRKQFKGYNSFCNYSTHHNGRIWVLWNPATIQATVLEEHSQVVHCQAKHHATGKDFHISFVYGSNSAGERTDLWSALSHFAAVVGPWIVLGDFNVIRYDHEKISNTPPVVSELLDFNNCVLNCNLDDISSTGCEFTWHNRQDSDSRVYSKLDRVMINAEWGRQFMQSSAQFLIPGVSDHSPSVVTYHGHILPRRRFSFLNCWVEHPRFRGIVMEAWNCHIMGNSMFRLMGKLKRVKHGLRRLHQDHFADIGSRIKKKKEELTSCYSALLADPLSDHLIQQERQITGDYWKLKEVEISMLSQRAKLHDIKHNDTNSQYFFAKIRERQQHQIIGSIQGHNGDQYTGLDQVGTAFVDYYQHLLGTSVAVADIDPLIVAGSTVKIADHAKLVRPVTRDEIKHSLFAIDSNKSPGLDGFSSGFFKAVWDIVGNDFCTAVEDFFRTGFLPRKCDAYSRTSEGL</sequence>
<reference evidence="4" key="1">
    <citation type="submission" date="2024-03" db="EMBL/GenBank/DDBJ databases">
        <title>WGS assembly of Saponaria officinalis var. Norfolk2.</title>
        <authorList>
            <person name="Jenkins J."/>
            <person name="Shu S."/>
            <person name="Grimwood J."/>
            <person name="Barry K."/>
            <person name="Goodstein D."/>
            <person name="Schmutz J."/>
            <person name="Leebens-Mack J."/>
            <person name="Osbourn A."/>
        </authorList>
    </citation>
    <scope>NUCLEOTIDE SEQUENCE [LARGE SCALE GENOMIC DNA]</scope>
    <source>
        <strain evidence="4">JIC</strain>
    </source>
</reference>
<evidence type="ECO:0000259" key="3">
    <source>
        <dbReference type="Pfam" id="PF14111"/>
    </source>
</evidence>
<feature type="compositionally biased region" description="Basic and acidic residues" evidence="1">
    <location>
        <begin position="417"/>
        <end position="433"/>
    </location>
</feature>
<evidence type="ECO:0000313" key="4">
    <source>
        <dbReference type="EMBL" id="KAK9681997.1"/>
    </source>
</evidence>
<comment type="caution">
    <text evidence="4">The sequence shown here is derived from an EMBL/GenBank/DDBJ whole genome shotgun (WGS) entry which is preliminary data.</text>
</comment>
<feature type="region of interest" description="Disordered" evidence="1">
    <location>
        <begin position="372"/>
        <end position="449"/>
    </location>
</feature>
<feature type="domain" description="DUF4283" evidence="3">
    <location>
        <begin position="165"/>
        <end position="245"/>
    </location>
</feature>
<protein>
    <recommendedName>
        <fullName evidence="6">DUF4283 domain-containing protein</fullName>
    </recommendedName>
</protein>
<feature type="domain" description="Endonuclease/exonuclease/phosphatase" evidence="2">
    <location>
        <begin position="475"/>
        <end position="696"/>
    </location>
</feature>
<dbReference type="EMBL" id="JBDFQZ010000010">
    <property type="protein sequence ID" value="KAK9681997.1"/>
    <property type="molecule type" value="Genomic_DNA"/>
</dbReference>
<keyword evidence="5" id="KW-1185">Reference proteome</keyword>
<dbReference type="AlphaFoldDB" id="A0AAW1HYA9"/>
<dbReference type="InterPro" id="IPR025558">
    <property type="entry name" value="DUF4283"/>
</dbReference>
<dbReference type="PANTHER" id="PTHR31286:SF180">
    <property type="entry name" value="OS10G0362600 PROTEIN"/>
    <property type="match status" value="1"/>
</dbReference>
<dbReference type="InterPro" id="IPR005135">
    <property type="entry name" value="Endo/exonuclease/phosphatase"/>
</dbReference>